<keyword evidence="1" id="KW-0472">Membrane</keyword>
<evidence type="ECO:0000313" key="4">
    <source>
        <dbReference type="Proteomes" id="UP000196125"/>
    </source>
</evidence>
<dbReference type="OrthoDB" id="9795854at2"/>
<sequence>MMTALATVASVQGTPGDYQIELSCQQQTSCSHCSSSSSCGTGVVSKAIGNKALTWQLHTSHQVKTGQVVEIGFPEKSLLQSAALVYLFPLLMMILGALIGQLWVASLFGGGEVWIIACTAVFTGSGIWIAKMLARRMEQRSQAEVVLIRVLGEVIL</sequence>
<dbReference type="PANTHER" id="PTHR35867">
    <property type="entry name" value="PROTEIN RSEC"/>
    <property type="match status" value="1"/>
</dbReference>
<dbReference type="PANTHER" id="PTHR35867:SF1">
    <property type="entry name" value="PROTEIN RSEC"/>
    <property type="match status" value="1"/>
</dbReference>
<gene>
    <name evidence="2" type="ORF">SBX37_08815</name>
    <name evidence="3" type="ORF">VIM7927_02473</name>
</gene>
<dbReference type="Pfam" id="PF04246">
    <property type="entry name" value="RseC_MucC"/>
    <property type="match status" value="1"/>
</dbReference>
<keyword evidence="1" id="KW-0812">Transmembrane</keyword>
<keyword evidence="5" id="KW-1185">Reference proteome</keyword>
<evidence type="ECO:0000313" key="2">
    <source>
        <dbReference type="EMBL" id="MDW6002950.1"/>
    </source>
</evidence>
<dbReference type="RefSeq" id="WP_087481237.1">
    <property type="nucleotide sequence ID" value="NZ_AP024883.1"/>
</dbReference>
<keyword evidence="1" id="KW-1133">Transmembrane helix</keyword>
<accession>A0A1Y6IVY0</accession>
<dbReference type="InterPro" id="IPR026268">
    <property type="entry name" value="RseC"/>
</dbReference>
<dbReference type="PIRSF" id="PIRSF004923">
    <property type="entry name" value="RseC"/>
    <property type="match status" value="1"/>
</dbReference>
<feature type="transmembrane region" description="Helical" evidence="1">
    <location>
        <begin position="114"/>
        <end position="134"/>
    </location>
</feature>
<dbReference type="Proteomes" id="UP000196125">
    <property type="component" value="Unassembled WGS sequence"/>
</dbReference>
<evidence type="ECO:0000313" key="5">
    <source>
        <dbReference type="Proteomes" id="UP001283366"/>
    </source>
</evidence>
<feature type="transmembrane region" description="Helical" evidence="1">
    <location>
        <begin position="83"/>
        <end position="108"/>
    </location>
</feature>
<protein>
    <submittedName>
        <fullName evidence="2">SoxR reducing system RseC family protein</fullName>
    </submittedName>
    <submittedName>
        <fullName evidence="3">SoxR reducing system protein RseC</fullName>
    </submittedName>
</protein>
<proteinExistence type="predicted"/>
<dbReference type="InterPro" id="IPR007359">
    <property type="entry name" value="SigmaE_reg_RseC_MucC"/>
</dbReference>
<reference evidence="3 4" key="1">
    <citation type="submission" date="2017-05" db="EMBL/GenBank/DDBJ databases">
        <authorList>
            <person name="Song R."/>
            <person name="Chenine A.L."/>
            <person name="Ruprecht R.M."/>
        </authorList>
    </citation>
    <scope>NUCLEOTIDE SEQUENCE [LARGE SCALE GENOMIC DNA]</scope>
    <source>
        <strain evidence="3 4">CECT 7927</strain>
    </source>
</reference>
<name>A0A1Y6IVY0_9VIBR</name>
<dbReference type="EMBL" id="FXXI01000004">
    <property type="protein sequence ID" value="SMS01191.1"/>
    <property type="molecule type" value="Genomic_DNA"/>
</dbReference>
<dbReference type="AlphaFoldDB" id="A0A1Y6IVY0"/>
<dbReference type="Proteomes" id="UP001283366">
    <property type="component" value="Unassembled WGS sequence"/>
</dbReference>
<organism evidence="3 4">
    <name type="scientific">Vibrio mangrovi</name>
    <dbReference type="NCBI Taxonomy" id="474394"/>
    <lineage>
        <taxon>Bacteria</taxon>
        <taxon>Pseudomonadati</taxon>
        <taxon>Pseudomonadota</taxon>
        <taxon>Gammaproteobacteria</taxon>
        <taxon>Vibrionales</taxon>
        <taxon>Vibrionaceae</taxon>
        <taxon>Vibrio</taxon>
    </lineage>
</organism>
<reference evidence="2 5" key="2">
    <citation type="submission" date="2023-11" db="EMBL/GenBank/DDBJ databases">
        <title>Plant-associative lifestyle of Vibrio porteresiae and its evolutionary dynamics.</title>
        <authorList>
            <person name="Rameshkumar N."/>
            <person name="Kirti K."/>
        </authorList>
    </citation>
    <scope>NUCLEOTIDE SEQUENCE [LARGE SCALE GENOMIC DNA]</scope>
    <source>
        <strain evidence="2 5">MSSRF38</strain>
    </source>
</reference>
<dbReference type="EMBL" id="JAWRCO010000001">
    <property type="protein sequence ID" value="MDW6002950.1"/>
    <property type="molecule type" value="Genomic_DNA"/>
</dbReference>
<evidence type="ECO:0000256" key="1">
    <source>
        <dbReference type="SAM" id="Phobius"/>
    </source>
</evidence>
<evidence type="ECO:0000313" key="3">
    <source>
        <dbReference type="EMBL" id="SMS01191.1"/>
    </source>
</evidence>